<dbReference type="AlphaFoldDB" id="A0A0F9XID5"/>
<gene>
    <name evidence="1" type="ORF">LCGC14_0214160</name>
</gene>
<dbReference type="EMBL" id="LAZR01000100">
    <property type="protein sequence ID" value="KKN91748.1"/>
    <property type="molecule type" value="Genomic_DNA"/>
</dbReference>
<comment type="caution">
    <text evidence="1">The sequence shown here is derived from an EMBL/GenBank/DDBJ whole genome shotgun (WGS) entry which is preliminary data.</text>
</comment>
<sequence length="468" mass="48430">MSKVNYKTLTLTLGLIAFSFLFVWYVFAQWTEPTAVPPGDNVPAPLNVGGVTQYKSGALGVGGLFATDSATYLATLGGNVGIGTTNPTNKLTFFSAASEDVIRFNGPFDAYATLGHNFGGGLARVSLTSQDDVFGLSSFVAVDPYEYARLVQCDPSGSMSWEVSSNETVAWLSTTGLCGGGSPMFRIYSGADGGNRRVSIGPFRAPSDKSFYVWGGDVAFERNDAPLTVSLLSNGWGTTLELEGQGGGDSWLIEAKNSGDLRFFDVQSGNAPFKIMSGGIDRLMTLAVDHIQLFGSAGSVGSKTLTIGEGIAPGAGTIANAVTMWVADRGGVVGKAALHIQTEDDTRHVFGDRVGIGTTSPNELLEIAGSGRAFFGNGGGGARTGLLIDGNEGGAYARLESFDYGAFTGIDLVINTVGGGNVGIGTTSPKSKLHVVGLPEYTGNAAAIAGGLTAGAFYRTGDLLKVVH</sequence>
<protein>
    <submittedName>
        <fullName evidence="1">Uncharacterized protein</fullName>
    </submittedName>
</protein>
<proteinExistence type="predicted"/>
<organism evidence="1">
    <name type="scientific">marine sediment metagenome</name>
    <dbReference type="NCBI Taxonomy" id="412755"/>
    <lineage>
        <taxon>unclassified sequences</taxon>
        <taxon>metagenomes</taxon>
        <taxon>ecological metagenomes</taxon>
    </lineage>
</organism>
<accession>A0A0F9XID5</accession>
<name>A0A0F9XID5_9ZZZZ</name>
<evidence type="ECO:0000313" key="1">
    <source>
        <dbReference type="EMBL" id="KKN91748.1"/>
    </source>
</evidence>
<reference evidence="1" key="1">
    <citation type="journal article" date="2015" name="Nature">
        <title>Complex archaea that bridge the gap between prokaryotes and eukaryotes.</title>
        <authorList>
            <person name="Spang A."/>
            <person name="Saw J.H."/>
            <person name="Jorgensen S.L."/>
            <person name="Zaremba-Niedzwiedzka K."/>
            <person name="Martijn J."/>
            <person name="Lind A.E."/>
            <person name="van Eijk R."/>
            <person name="Schleper C."/>
            <person name="Guy L."/>
            <person name="Ettema T.J."/>
        </authorList>
    </citation>
    <scope>NUCLEOTIDE SEQUENCE</scope>
</reference>